<dbReference type="AlphaFoldDB" id="A0A834TRQ9"/>
<dbReference type="PANTHER" id="PTHR36038">
    <property type="entry name" value="OS06G0102750 PROTEIN"/>
    <property type="match status" value="1"/>
</dbReference>
<keyword evidence="2" id="KW-0472">Membrane</keyword>
<evidence type="ECO:0000313" key="3">
    <source>
        <dbReference type="EMBL" id="KAF7825706.1"/>
    </source>
</evidence>
<sequence length="384" mass="42709">MAKNKATEAKTQILQWLFKGAHEQEREINISPEATKKKANKDQNAQGNKNIILVKHPRAHRRRTSNIEEGSKHGHSKNVNIFAFICTKDIAKSCFYSTIKLKRVGSFNSRENFVYSMKMKRDEIARGIVGNTNKADSAAHVGKKVLPVSEERNEQCGISGSRDQIKGDKKKPISRMKELLRWAATAKTEKGGKVNGRKALKFRRDQGTLKTVRDDEEAASIDSPKISFRWEVESCSTTSSVYSAVSVASTSKNGQTQVLPSLISIPHAEPDHNIDCRRRKGNWITTDSEFPGIIGEQGWSVLQFNVPSSHIILQRSAPESDKKMAFMKGKKLSYNHLMKGEPLVRKLAVLSGYVVLPAAMIAALVYSPPDYSSSSKKHTSAATK</sequence>
<feature type="region of interest" description="Disordered" evidence="1">
    <location>
        <begin position="30"/>
        <end position="73"/>
    </location>
</feature>
<dbReference type="EMBL" id="JAAIUW010000006">
    <property type="protein sequence ID" value="KAF7825706.1"/>
    <property type="molecule type" value="Genomic_DNA"/>
</dbReference>
<accession>A0A834TRQ9</accession>
<gene>
    <name evidence="3" type="ORF">G2W53_016870</name>
</gene>
<feature type="transmembrane region" description="Helical" evidence="2">
    <location>
        <begin position="347"/>
        <end position="366"/>
    </location>
</feature>
<evidence type="ECO:0000256" key="2">
    <source>
        <dbReference type="SAM" id="Phobius"/>
    </source>
</evidence>
<feature type="compositionally biased region" description="Basic residues" evidence="1">
    <location>
        <begin position="55"/>
        <end position="64"/>
    </location>
</feature>
<comment type="caution">
    <text evidence="3">The sequence shown here is derived from an EMBL/GenBank/DDBJ whole genome shotgun (WGS) entry which is preliminary data.</text>
</comment>
<evidence type="ECO:0000256" key="1">
    <source>
        <dbReference type="SAM" id="MobiDB-lite"/>
    </source>
</evidence>
<organism evidence="3 4">
    <name type="scientific">Senna tora</name>
    <dbReference type="NCBI Taxonomy" id="362788"/>
    <lineage>
        <taxon>Eukaryota</taxon>
        <taxon>Viridiplantae</taxon>
        <taxon>Streptophyta</taxon>
        <taxon>Embryophyta</taxon>
        <taxon>Tracheophyta</taxon>
        <taxon>Spermatophyta</taxon>
        <taxon>Magnoliopsida</taxon>
        <taxon>eudicotyledons</taxon>
        <taxon>Gunneridae</taxon>
        <taxon>Pentapetalae</taxon>
        <taxon>rosids</taxon>
        <taxon>fabids</taxon>
        <taxon>Fabales</taxon>
        <taxon>Fabaceae</taxon>
        <taxon>Caesalpinioideae</taxon>
        <taxon>Cassia clade</taxon>
        <taxon>Senna</taxon>
    </lineage>
</organism>
<protein>
    <submittedName>
        <fullName evidence="3">Uncharacterized protein</fullName>
    </submittedName>
</protein>
<dbReference type="Proteomes" id="UP000634136">
    <property type="component" value="Unassembled WGS sequence"/>
</dbReference>
<keyword evidence="4" id="KW-1185">Reference proteome</keyword>
<reference evidence="3" key="1">
    <citation type="submission" date="2020-09" db="EMBL/GenBank/DDBJ databases">
        <title>Genome-Enabled Discovery of Anthraquinone Biosynthesis in Senna tora.</title>
        <authorList>
            <person name="Kang S.-H."/>
            <person name="Pandey R.P."/>
            <person name="Lee C.-M."/>
            <person name="Sim J.-S."/>
            <person name="Jeong J.-T."/>
            <person name="Choi B.-S."/>
            <person name="Jung M."/>
            <person name="Ginzburg D."/>
            <person name="Zhao K."/>
            <person name="Won S.Y."/>
            <person name="Oh T.-J."/>
            <person name="Yu Y."/>
            <person name="Kim N.-H."/>
            <person name="Lee O.R."/>
            <person name="Lee T.-H."/>
            <person name="Bashyal P."/>
            <person name="Kim T.-S."/>
            <person name="Lee W.-H."/>
            <person name="Kawkins C."/>
            <person name="Kim C.-K."/>
            <person name="Kim J.S."/>
            <person name="Ahn B.O."/>
            <person name="Rhee S.Y."/>
            <person name="Sohng J.K."/>
        </authorList>
    </citation>
    <scope>NUCLEOTIDE SEQUENCE</scope>
    <source>
        <tissue evidence="3">Leaf</tissue>
    </source>
</reference>
<keyword evidence="2" id="KW-1133">Transmembrane helix</keyword>
<keyword evidence="2" id="KW-0812">Transmembrane</keyword>
<dbReference type="OrthoDB" id="1889663at2759"/>
<evidence type="ECO:0000313" key="4">
    <source>
        <dbReference type="Proteomes" id="UP000634136"/>
    </source>
</evidence>
<dbReference type="PANTHER" id="PTHR36038:SF3">
    <property type="entry name" value="OVATE FAMILY PROTEIN"/>
    <property type="match status" value="1"/>
</dbReference>
<proteinExistence type="predicted"/>
<name>A0A834TRQ9_9FABA</name>